<dbReference type="GO" id="GO:0043531">
    <property type="term" value="F:ADP binding"/>
    <property type="evidence" value="ECO:0007669"/>
    <property type="project" value="InterPro"/>
</dbReference>
<dbReference type="SMART" id="SM01043">
    <property type="entry name" value="BTAD"/>
    <property type="match status" value="1"/>
</dbReference>
<accession>A0A344U270</accession>
<dbReference type="SMART" id="SM00862">
    <property type="entry name" value="Trans_reg_C"/>
    <property type="match status" value="1"/>
</dbReference>
<dbReference type="EMBL" id="CP030862">
    <property type="protein sequence ID" value="AXE24991.1"/>
    <property type="molecule type" value="Genomic_DNA"/>
</dbReference>
<keyword evidence="4 6" id="KW-0238">DNA-binding</keyword>
<dbReference type="SUPFAM" id="SSF48452">
    <property type="entry name" value="TPR-like"/>
    <property type="match status" value="3"/>
</dbReference>
<keyword evidence="10" id="KW-1185">Reference proteome</keyword>
<dbReference type="InterPro" id="IPR011990">
    <property type="entry name" value="TPR-like_helical_dom_sf"/>
</dbReference>
<dbReference type="Gene3D" id="1.25.40.10">
    <property type="entry name" value="Tetratricopeptide repeat domain"/>
    <property type="match status" value="3"/>
</dbReference>
<dbReference type="GO" id="GO:0003677">
    <property type="term" value="F:DNA binding"/>
    <property type="evidence" value="ECO:0007669"/>
    <property type="project" value="UniProtKB-UniRule"/>
</dbReference>
<evidence type="ECO:0000256" key="5">
    <source>
        <dbReference type="ARBA" id="ARBA00023163"/>
    </source>
</evidence>
<comment type="similarity">
    <text evidence="1">Belongs to the AfsR/DnrI/RedD regulatory family.</text>
</comment>
<dbReference type="PANTHER" id="PTHR35807">
    <property type="entry name" value="TRANSCRIPTIONAL REGULATOR REDD-RELATED"/>
    <property type="match status" value="1"/>
</dbReference>
<dbReference type="KEGG" id="sgz:C0216_17420"/>
<proteinExistence type="inferred from homology"/>
<dbReference type="InterPro" id="IPR051677">
    <property type="entry name" value="AfsR-DnrI-RedD_regulator"/>
</dbReference>
<dbReference type="GO" id="GO:0000160">
    <property type="term" value="P:phosphorelay signal transduction system"/>
    <property type="evidence" value="ECO:0007669"/>
    <property type="project" value="UniProtKB-KW"/>
</dbReference>
<feature type="compositionally biased region" description="Pro residues" evidence="7">
    <location>
        <begin position="255"/>
        <end position="270"/>
    </location>
</feature>
<evidence type="ECO:0000256" key="2">
    <source>
        <dbReference type="ARBA" id="ARBA00023012"/>
    </source>
</evidence>
<dbReference type="OrthoDB" id="7628974at2"/>
<evidence type="ECO:0000313" key="9">
    <source>
        <dbReference type="EMBL" id="AXE24991.1"/>
    </source>
</evidence>
<dbReference type="SUPFAM" id="SSF52540">
    <property type="entry name" value="P-loop containing nucleoside triphosphate hydrolases"/>
    <property type="match status" value="1"/>
</dbReference>
<dbReference type="Gene3D" id="3.40.50.300">
    <property type="entry name" value="P-loop containing nucleotide triphosphate hydrolases"/>
    <property type="match status" value="1"/>
</dbReference>
<evidence type="ECO:0000256" key="3">
    <source>
        <dbReference type="ARBA" id="ARBA00023015"/>
    </source>
</evidence>
<feature type="compositionally biased region" description="Gly residues" evidence="7">
    <location>
        <begin position="237"/>
        <end position="252"/>
    </location>
</feature>
<dbReference type="InterPro" id="IPR027417">
    <property type="entry name" value="P-loop_NTPase"/>
</dbReference>
<feature type="region of interest" description="Disordered" evidence="7">
    <location>
        <begin position="230"/>
        <end position="292"/>
    </location>
</feature>
<feature type="compositionally biased region" description="Low complexity" evidence="7">
    <location>
        <begin position="986"/>
        <end position="999"/>
    </location>
</feature>
<feature type="domain" description="OmpR/PhoB-type" evidence="8">
    <location>
        <begin position="27"/>
        <end position="123"/>
    </location>
</feature>
<dbReference type="GO" id="GO:0006355">
    <property type="term" value="P:regulation of DNA-templated transcription"/>
    <property type="evidence" value="ECO:0007669"/>
    <property type="project" value="InterPro"/>
</dbReference>
<dbReference type="Pfam" id="PF03704">
    <property type="entry name" value="BTAD"/>
    <property type="match status" value="1"/>
</dbReference>
<keyword evidence="3" id="KW-0805">Transcription regulation</keyword>
<evidence type="ECO:0000256" key="6">
    <source>
        <dbReference type="PROSITE-ProRule" id="PRU01091"/>
    </source>
</evidence>
<dbReference type="InterPro" id="IPR036388">
    <property type="entry name" value="WH-like_DNA-bd_sf"/>
</dbReference>
<evidence type="ECO:0000259" key="8">
    <source>
        <dbReference type="PROSITE" id="PS51755"/>
    </source>
</evidence>
<dbReference type="InterPro" id="IPR001867">
    <property type="entry name" value="OmpR/PhoB-type_DNA-bd"/>
</dbReference>
<dbReference type="InterPro" id="IPR002182">
    <property type="entry name" value="NB-ARC"/>
</dbReference>
<evidence type="ECO:0000313" key="10">
    <source>
        <dbReference type="Proteomes" id="UP000252004"/>
    </source>
</evidence>
<dbReference type="PANTHER" id="PTHR35807:SF1">
    <property type="entry name" value="TRANSCRIPTIONAL REGULATOR REDD"/>
    <property type="match status" value="1"/>
</dbReference>
<keyword evidence="5" id="KW-0804">Transcription</keyword>
<evidence type="ECO:0000256" key="7">
    <source>
        <dbReference type="SAM" id="MobiDB-lite"/>
    </source>
</evidence>
<sequence>MAGTSCWVQGSYARGVGVHPVNEALPAASAAADPAVSFSLLGPVRAHHGALALPLGPPQQRAVLAMLLCRHNTVVGTAELVDGLWGEAPPHTAVGTVRSYVYRLRRILGDRIATHGQGYRLRLGHGELDLCRFEDLVAEARGAAAGGDPAAARDGLAEGLGMWHGTPLAGLPGPQARIQRERLAELRLSVLVERIELDVLLGRHASLAGELTGLCAEHPRNDRLRALLDTVRERSGRGGGARTAPSGTGGDPTAGLPPGPAPRTAAPPPGASDSGGTRTASPPPAQLPYVPADFTGRTGVEQAIVDALAPGPAAAAALRSVAISAVGGIGGVGKTTLAVHAAQRLRDHFPDGQLYANLRGVREDPAEPGAVLASFLRALGVADAAVPDDAEERAGLYRSRLAGRRVLVVLDDARDTAQVEPLLPGSPTCAVLVTSRHTLPGLPASLRIRLDVLPDAEALAMLGRIAGEARVAAEPDAALALVGRCGALPLALRLAGSRLATRPAWALADYVRLLDGARPALLGRAGGQGDADGVEACFRLSYDLLDPAQARLFRILSLPRAATLDTAGAAALAGTDEAEAEEHLERIAALGLLESPAPGVHRLHDLLREFAAARSREDDTPADRAAALLRLLVHVRERARAAYAAERPGHPLAAPAGPPAAAPAPAGLPFDHASVLAVAVQAVEAVPEAVGPAADTVLALDPLLDGSFLWGVLVSPARGILGTAQARGDVRAAGRIGHMLGAALMRLGRLDEADRALRDADCAARACGDDIVRTEILTTRALVRQALADWEAAEALYREAVATGTRCGNGWGVGHARSNSVGALLRSGRAADADAAARAARDAARARGDRYAEAHALYSQGIVARHAGRTEEAVARHRESAELGLRHGYPVYAAMNLVSQTAALLAGDRAPDAAECGERAVEAARRVGWRAAEARALRLLGTALAAAGDREAAAARLDEAVRLLDALALPEAADARAVLAALTAPEPAGATGPAQAPAAVPAPVPPAPPPFPQSGARNP</sequence>
<dbReference type="Pfam" id="PF00486">
    <property type="entry name" value="Trans_reg_C"/>
    <property type="match status" value="1"/>
</dbReference>
<dbReference type="PRINTS" id="PR00364">
    <property type="entry name" value="DISEASERSIST"/>
</dbReference>
<dbReference type="InterPro" id="IPR016032">
    <property type="entry name" value="Sig_transdc_resp-reg_C-effctor"/>
</dbReference>
<dbReference type="Gene3D" id="1.10.10.10">
    <property type="entry name" value="Winged helix-like DNA-binding domain superfamily/Winged helix DNA-binding domain"/>
    <property type="match status" value="1"/>
</dbReference>
<evidence type="ECO:0000256" key="1">
    <source>
        <dbReference type="ARBA" id="ARBA00005820"/>
    </source>
</evidence>
<feature type="compositionally biased region" description="Pro residues" evidence="7">
    <location>
        <begin position="1000"/>
        <end position="1012"/>
    </location>
</feature>
<name>A0A344U270_9ACTN</name>
<dbReference type="AlphaFoldDB" id="A0A344U270"/>
<evidence type="ECO:0000256" key="4">
    <source>
        <dbReference type="ARBA" id="ARBA00023125"/>
    </source>
</evidence>
<feature type="DNA-binding region" description="OmpR/PhoB-type" evidence="6">
    <location>
        <begin position="27"/>
        <end position="123"/>
    </location>
</feature>
<organism evidence="9 10">
    <name type="scientific">Streptomyces globosus</name>
    <dbReference type="NCBI Taxonomy" id="68209"/>
    <lineage>
        <taxon>Bacteria</taxon>
        <taxon>Bacillati</taxon>
        <taxon>Actinomycetota</taxon>
        <taxon>Actinomycetes</taxon>
        <taxon>Kitasatosporales</taxon>
        <taxon>Streptomycetaceae</taxon>
        <taxon>Streptomyces</taxon>
    </lineage>
</organism>
<dbReference type="SUPFAM" id="SSF46894">
    <property type="entry name" value="C-terminal effector domain of the bipartite response regulators"/>
    <property type="match status" value="1"/>
</dbReference>
<dbReference type="PROSITE" id="PS51755">
    <property type="entry name" value="OMPR_PHOB"/>
    <property type="match status" value="1"/>
</dbReference>
<protein>
    <submittedName>
        <fullName evidence="9">AfsR family transcriptional regulator</fullName>
    </submittedName>
</protein>
<reference evidence="9 10" key="1">
    <citation type="submission" date="2018-01" db="EMBL/GenBank/DDBJ databases">
        <title>Draft genome Sequence of streptomyces globosus LZH-48.</title>
        <authorList>
            <person name="Ran K."/>
            <person name="Li Z."/>
            <person name="Wei S."/>
            <person name="Dong R."/>
        </authorList>
    </citation>
    <scope>NUCLEOTIDE SEQUENCE [LARGE SCALE GENOMIC DNA]</scope>
    <source>
        <strain evidence="9 10">LZH-48</strain>
    </source>
</reference>
<keyword evidence="2" id="KW-0902">Two-component regulatory system</keyword>
<feature type="region of interest" description="Disordered" evidence="7">
    <location>
        <begin position="986"/>
        <end position="1019"/>
    </location>
</feature>
<dbReference type="Pfam" id="PF00931">
    <property type="entry name" value="NB-ARC"/>
    <property type="match status" value="1"/>
</dbReference>
<dbReference type="Proteomes" id="UP000252004">
    <property type="component" value="Chromosome"/>
</dbReference>
<dbReference type="InterPro" id="IPR005158">
    <property type="entry name" value="BTAD"/>
</dbReference>
<gene>
    <name evidence="9" type="ORF">C0216_17420</name>
</gene>